<keyword evidence="3" id="KW-1185">Reference proteome</keyword>
<sequence>MRKLSSILILLLLTSAGSKAQTLSSFSNEIFKEAKSEVHDTGEITLSDFSYQSAYTNGQSSFLELPRTKPFVAFAASAIIPGSGQAANGKWVRAGIYFAVEAVGIIYHLDRNATARRQEKAYEEFTHQNWSVLAYAEWLVNYSMQNDLNNGWQDLQSHISGKNPDFSNTTNDWSKVNINLLHQVEQETPFVFENRYGSEFSHLLPDYGSQQYYELISKYYQYQPGWQDWYGQVTTADNQTPDMYRYMWNGRDEPFTLFYQGRDRAQEFNDNYRAAGNILKLLVVNHVVSAFDALFTVQLKNSRIETNTNLMKMEQFSVTWHF</sequence>
<evidence type="ECO:0000313" key="3">
    <source>
        <dbReference type="Proteomes" id="UP001139125"/>
    </source>
</evidence>
<feature type="chain" id="PRO_5040923099" description="DUF5683 domain-containing protein" evidence="1">
    <location>
        <begin position="21"/>
        <end position="322"/>
    </location>
</feature>
<reference evidence="2" key="1">
    <citation type="submission" date="2022-06" db="EMBL/GenBank/DDBJ databases">
        <title>Gracilimonas sp. CAU 1638 isolated from sea sediment.</title>
        <authorList>
            <person name="Kim W."/>
        </authorList>
    </citation>
    <scope>NUCLEOTIDE SEQUENCE</scope>
    <source>
        <strain evidence="2">CAU 1638</strain>
    </source>
</reference>
<protein>
    <recommendedName>
        <fullName evidence="4">DUF5683 domain-containing protein</fullName>
    </recommendedName>
</protein>
<evidence type="ECO:0008006" key="4">
    <source>
        <dbReference type="Google" id="ProtNLM"/>
    </source>
</evidence>
<dbReference type="EMBL" id="JANDBC010000001">
    <property type="protein sequence ID" value="MCP9290632.1"/>
    <property type="molecule type" value="Genomic_DNA"/>
</dbReference>
<dbReference type="RefSeq" id="WP_255132883.1">
    <property type="nucleotide sequence ID" value="NZ_JANDBC010000001.1"/>
</dbReference>
<feature type="signal peptide" evidence="1">
    <location>
        <begin position="1"/>
        <end position="20"/>
    </location>
</feature>
<keyword evidence="1" id="KW-0732">Signal</keyword>
<name>A0A9X2L1S8_9BACT</name>
<dbReference type="Proteomes" id="UP001139125">
    <property type="component" value="Unassembled WGS sequence"/>
</dbReference>
<evidence type="ECO:0000256" key="1">
    <source>
        <dbReference type="SAM" id="SignalP"/>
    </source>
</evidence>
<proteinExistence type="predicted"/>
<evidence type="ECO:0000313" key="2">
    <source>
        <dbReference type="EMBL" id="MCP9290632.1"/>
    </source>
</evidence>
<comment type="caution">
    <text evidence="2">The sequence shown here is derived from an EMBL/GenBank/DDBJ whole genome shotgun (WGS) entry which is preliminary data.</text>
</comment>
<dbReference type="AlphaFoldDB" id="A0A9X2L1S8"/>
<accession>A0A9X2L1S8</accession>
<gene>
    <name evidence="2" type="ORF">NM125_03425</name>
</gene>
<organism evidence="2 3">
    <name type="scientific">Gracilimonas sediminicola</name>
    <dbReference type="NCBI Taxonomy" id="2952158"/>
    <lineage>
        <taxon>Bacteria</taxon>
        <taxon>Pseudomonadati</taxon>
        <taxon>Balneolota</taxon>
        <taxon>Balneolia</taxon>
        <taxon>Balneolales</taxon>
        <taxon>Balneolaceae</taxon>
        <taxon>Gracilimonas</taxon>
    </lineage>
</organism>